<keyword evidence="3" id="KW-0677">Repeat</keyword>
<dbReference type="AlphaFoldDB" id="A0A6M4H6B9"/>
<dbReference type="InterPro" id="IPR011990">
    <property type="entry name" value="TPR-like_helical_dom_sf"/>
</dbReference>
<dbReference type="EMBL" id="CP053073">
    <property type="protein sequence ID" value="QJR14735.1"/>
    <property type="molecule type" value="Genomic_DNA"/>
</dbReference>
<dbReference type="Proteomes" id="UP000503096">
    <property type="component" value="Chromosome"/>
</dbReference>
<dbReference type="InterPro" id="IPR033891">
    <property type="entry name" value="TTC38"/>
</dbReference>
<reference evidence="5 6" key="1">
    <citation type="submission" date="2020-04" db="EMBL/GenBank/DDBJ databases">
        <title>Usitatibacter rugosus gen. nov., sp. nov. and Usitatibacter palustris sp. nov., novel members of Usitatibacteraceae fam. nov. within the order Nitrosomonadales isolated from soil.</title>
        <authorList>
            <person name="Huber K.J."/>
            <person name="Neumann-Schaal M."/>
            <person name="Geppert A."/>
            <person name="Luckner M."/>
            <person name="Wanner G."/>
            <person name="Overmann J."/>
        </authorList>
    </citation>
    <scope>NUCLEOTIDE SEQUENCE [LARGE SCALE GENOMIC DNA]</scope>
    <source>
        <strain evidence="5 6">Swamp67</strain>
    </source>
</reference>
<evidence type="ECO:0000313" key="6">
    <source>
        <dbReference type="Proteomes" id="UP000503096"/>
    </source>
</evidence>
<dbReference type="KEGG" id="upl:DSM104440_01545"/>
<keyword evidence="4" id="KW-0802">TPR repeat</keyword>
<organism evidence="5 6">
    <name type="scientific">Usitatibacter palustris</name>
    <dbReference type="NCBI Taxonomy" id="2732487"/>
    <lineage>
        <taxon>Bacteria</taxon>
        <taxon>Pseudomonadati</taxon>
        <taxon>Pseudomonadota</taxon>
        <taxon>Betaproteobacteria</taxon>
        <taxon>Nitrosomonadales</taxon>
        <taxon>Usitatibacteraceae</taxon>
        <taxon>Usitatibacter</taxon>
    </lineage>
</organism>
<comment type="similarity">
    <text evidence="1">Belongs to the TTC38 family.</text>
</comment>
<dbReference type="PANTHER" id="PTHR16263">
    <property type="entry name" value="TETRATRICOPEPTIDE REPEAT PROTEIN 38"/>
    <property type="match status" value="1"/>
</dbReference>
<dbReference type="SUPFAM" id="SSF48452">
    <property type="entry name" value="TPR-like"/>
    <property type="match status" value="1"/>
</dbReference>
<dbReference type="InParanoid" id="A0A6M4H6B9"/>
<accession>A0A6M4H6B9</accession>
<evidence type="ECO:0000256" key="3">
    <source>
        <dbReference type="ARBA" id="ARBA00022737"/>
    </source>
</evidence>
<evidence type="ECO:0000256" key="4">
    <source>
        <dbReference type="ARBA" id="ARBA00022803"/>
    </source>
</evidence>
<evidence type="ECO:0000313" key="5">
    <source>
        <dbReference type="EMBL" id="QJR14735.1"/>
    </source>
</evidence>
<dbReference type="PANTHER" id="PTHR16263:SF4">
    <property type="entry name" value="TETRATRICOPEPTIDE REPEAT PROTEIN 38"/>
    <property type="match status" value="1"/>
</dbReference>
<dbReference type="RefSeq" id="WP_171161462.1">
    <property type="nucleotide sequence ID" value="NZ_CP053073.1"/>
</dbReference>
<gene>
    <name evidence="5" type="ORF">DSM104440_01545</name>
</gene>
<protein>
    <recommendedName>
        <fullName evidence="2">Tetratricopeptide repeat protein 38</fullName>
    </recommendedName>
</protein>
<evidence type="ECO:0000256" key="1">
    <source>
        <dbReference type="ARBA" id="ARBA00005857"/>
    </source>
</evidence>
<keyword evidence="6" id="KW-1185">Reference proteome</keyword>
<dbReference type="Gene3D" id="1.25.40.10">
    <property type="entry name" value="Tetratricopeptide repeat domain"/>
    <property type="match status" value="1"/>
</dbReference>
<proteinExistence type="inferred from homology"/>
<evidence type="ECO:0000256" key="2">
    <source>
        <dbReference type="ARBA" id="ARBA00019992"/>
    </source>
</evidence>
<dbReference type="CDD" id="cd05804">
    <property type="entry name" value="StaR_like"/>
    <property type="match status" value="1"/>
</dbReference>
<sequence length="445" mass="48939">MLRDSRGLTVSTSSTQALAAYENGLRAVLSFTGDPLAPLDQAIAADPAFAGAYVAKALALITAYERRFAKMAIATLDAGKRAIDKGTDRERALAAAARRLAEDDWHGGVAAIEDVLVANPRDILALQVGHLFDFVRGDALNLRNRVTRVLPHWSANDPEFAYVLGMHAFGLEECNQYPEAEDTGLRALELQPLDSWAVHAVTHVMEMQGRIEEGIQFLETRQEQWAPADNAFQFHNWWHLALFNVDQGNFARALAIHDDHLAGALEMAMSRVDATAMLWRLKLEGVEIGDRMESVADSWEKDLGTEAGYAAFNDFHGVLSFAATGRKTAIKQAREELQSSLGAASSNADMARFVGRPASEAAIAYSEERFADAVDLLRATRDISARFGGSHAQRDILTLTLIDAATRAGQLELARHYTQERLVSKPTALWGRRLFERTKPKKQAA</sequence>
<name>A0A6M4H6B9_9PROT</name>